<dbReference type="NCBIfam" id="TIGR02543">
    <property type="entry name" value="List_Bact_rpt"/>
    <property type="match status" value="1"/>
</dbReference>
<dbReference type="Pfam" id="PF09479">
    <property type="entry name" value="Flg_new"/>
    <property type="match status" value="2"/>
</dbReference>
<dbReference type="InterPro" id="IPR042229">
    <property type="entry name" value="Listeria/Bacterioides_rpt_sf"/>
</dbReference>
<comment type="subcellular location">
    <subcellularLocation>
        <location evidence="1">Cell envelope</location>
    </subcellularLocation>
</comment>
<organism evidence="2">
    <name type="scientific">Myoviridae sp. ct25F5</name>
    <dbReference type="NCBI Taxonomy" id="2826604"/>
    <lineage>
        <taxon>Viruses</taxon>
        <taxon>Duplodnaviria</taxon>
        <taxon>Heunggongvirae</taxon>
        <taxon>Uroviricota</taxon>
        <taxon>Caudoviricetes</taxon>
    </lineage>
</organism>
<accession>A0A8S5LTI5</accession>
<evidence type="ECO:0000256" key="1">
    <source>
        <dbReference type="ARBA" id="ARBA00004196"/>
    </source>
</evidence>
<dbReference type="InterPro" id="IPR013378">
    <property type="entry name" value="InlB-like_B-rpt"/>
</dbReference>
<reference evidence="2" key="1">
    <citation type="journal article" date="2021" name="Proc. Natl. Acad. Sci. U.S.A.">
        <title>A Catalog of Tens of Thousands of Viruses from Human Metagenomes Reveals Hidden Associations with Chronic Diseases.</title>
        <authorList>
            <person name="Tisza M.J."/>
            <person name="Buck C.B."/>
        </authorList>
    </citation>
    <scope>NUCLEOTIDE SEQUENCE</scope>
    <source>
        <strain evidence="2">Ct25F5</strain>
    </source>
</reference>
<protein>
    <submittedName>
        <fullName evidence="2">Tail protein</fullName>
    </submittedName>
</protein>
<name>A0A8S5LTI5_9CAUD</name>
<dbReference type="EMBL" id="BK014731">
    <property type="protein sequence ID" value="DAD73176.1"/>
    <property type="molecule type" value="Genomic_DNA"/>
</dbReference>
<proteinExistence type="predicted"/>
<evidence type="ECO:0000313" key="2">
    <source>
        <dbReference type="EMBL" id="DAD73176.1"/>
    </source>
</evidence>
<dbReference type="Gene3D" id="2.60.40.4270">
    <property type="entry name" value="Listeria-Bacteroides repeat domain"/>
    <property type="match status" value="2"/>
</dbReference>
<sequence length="361" mass="38491">MATTLTFSPSATYVGRVKRTDNYGFESQAKWPGDLTLYTEQPSRIGATGSNMDAMCYSESQFYGKSDNGIPLSVCRGHQTSVSITVTSSGVSNYPALAYGTKNNTTTTNFDYSNRIEWDATSWRTPNTRTTLTLNNLIPESCAYVFGGFLKNVTYCALYNPVLTVVVNDYTLSYNANGGSGAPDAQTATIGSTGYKATISSTSPTKAGNTFKGWATSAGGAVAYQPGDSITITGNTTLYAVWELLTYTVAYNKGANGSGTNTSDTKTHDTDLTLKGAIFTRNGYKQVGWSTSDGGGKVYDLGGSYTANEAVTLYPAWEASSIIRVQTETGLQTAQVYVKTETGMALGIVYVQTETGLKQTS</sequence>